<protein>
    <submittedName>
        <fullName evidence="7">Polysaccharide biosynthesis protein</fullName>
    </submittedName>
</protein>
<dbReference type="RefSeq" id="WP_109924645.1">
    <property type="nucleotide sequence ID" value="NZ_QGNZ01000001.1"/>
</dbReference>
<keyword evidence="3 6" id="KW-0812">Transmembrane</keyword>
<dbReference type="Proteomes" id="UP000245379">
    <property type="component" value="Unassembled WGS sequence"/>
</dbReference>
<gene>
    <name evidence="7" type="ORF">DHW03_05175</name>
</gene>
<evidence type="ECO:0000256" key="4">
    <source>
        <dbReference type="ARBA" id="ARBA00022989"/>
    </source>
</evidence>
<feature type="transmembrane region" description="Helical" evidence="6">
    <location>
        <begin position="396"/>
        <end position="415"/>
    </location>
</feature>
<feature type="transmembrane region" description="Helical" evidence="6">
    <location>
        <begin position="149"/>
        <end position="169"/>
    </location>
</feature>
<feature type="transmembrane region" description="Helical" evidence="6">
    <location>
        <begin position="372"/>
        <end position="390"/>
    </location>
</feature>
<evidence type="ECO:0000256" key="1">
    <source>
        <dbReference type="ARBA" id="ARBA00004651"/>
    </source>
</evidence>
<organism evidence="7 8">
    <name type="scientific">Pedobacter yonginense</name>
    <dbReference type="NCBI Taxonomy" id="651869"/>
    <lineage>
        <taxon>Bacteria</taxon>
        <taxon>Pseudomonadati</taxon>
        <taxon>Bacteroidota</taxon>
        <taxon>Sphingobacteriia</taxon>
        <taxon>Sphingobacteriales</taxon>
        <taxon>Sphingobacteriaceae</taxon>
        <taxon>Pedobacter</taxon>
    </lineage>
</organism>
<reference evidence="7 8" key="1">
    <citation type="submission" date="2018-05" db="EMBL/GenBank/DDBJ databases">
        <title>Pedobacter paludis sp. nov., isolated from wetland soil.</title>
        <authorList>
            <person name="Zhang Y."/>
            <person name="Wang G."/>
        </authorList>
    </citation>
    <scope>NUCLEOTIDE SEQUENCE [LARGE SCALE GENOMIC DNA]</scope>
    <source>
        <strain evidence="7 8">KCTC22721</strain>
    </source>
</reference>
<evidence type="ECO:0000313" key="8">
    <source>
        <dbReference type="Proteomes" id="UP000245379"/>
    </source>
</evidence>
<feature type="transmembrane region" description="Helical" evidence="6">
    <location>
        <begin position="295"/>
        <end position="318"/>
    </location>
</feature>
<feature type="transmembrane region" description="Helical" evidence="6">
    <location>
        <begin position="181"/>
        <end position="204"/>
    </location>
</feature>
<dbReference type="Pfam" id="PF13440">
    <property type="entry name" value="Polysacc_synt_3"/>
    <property type="match status" value="1"/>
</dbReference>
<comment type="caution">
    <text evidence="7">The sequence shown here is derived from an EMBL/GenBank/DDBJ whole genome shotgun (WGS) entry which is preliminary data.</text>
</comment>
<keyword evidence="4 6" id="KW-1133">Transmembrane helix</keyword>
<dbReference type="GO" id="GO:0005886">
    <property type="term" value="C:plasma membrane"/>
    <property type="evidence" value="ECO:0007669"/>
    <property type="project" value="UniProtKB-SubCell"/>
</dbReference>
<sequence>MNIIPKLKNVHFLSLLGTGGMSVLIFVFTAILYRSLSVADMGIWFFFQTMLSFLDTFRQGFLTTAFIKFYSGTTEERGKEVIGSTWFIASTITLIFILVNIPILFFLSYVKDESLSYFLKYFALNLLFSLPMIIAMCITQGELRFDRLLYIRVTQVLLLIIFLVGLIFFKLNNLQNLMMANLASSLITSLLTIFMGWSGIKFFFAKSKACIKELFDFGKYTVGTSISSNLFGVTDTFVINFMLSPSSLAIYNLGRRLMEVVEIPLRSFVATAMPSLSKAFNIGDRAQVIYIMKKYIGMITIALIPISIIAYLFAGIAMSLIGGGQYKGTVAGMEAVNIFRICIAFSLFYPLDRFMAVTLDAIHKPQVNFVKIIVMLAVNFLSDIIGIYIFGNIYGVVVGAVFPILAAIIISNYVIQKDYHKFSIIDIYFLGYKELKSLISSTFKNFRKQGTI</sequence>
<comment type="subcellular location">
    <subcellularLocation>
        <location evidence="1">Cell membrane</location>
        <topology evidence="1">Multi-pass membrane protein</topology>
    </subcellularLocation>
</comment>
<dbReference type="AlphaFoldDB" id="A0A317EVH9"/>
<keyword evidence="8" id="KW-1185">Reference proteome</keyword>
<dbReference type="PANTHER" id="PTHR30250:SF11">
    <property type="entry name" value="O-ANTIGEN TRANSPORTER-RELATED"/>
    <property type="match status" value="1"/>
</dbReference>
<feature type="transmembrane region" description="Helical" evidence="6">
    <location>
        <begin position="118"/>
        <end position="137"/>
    </location>
</feature>
<evidence type="ECO:0000256" key="6">
    <source>
        <dbReference type="SAM" id="Phobius"/>
    </source>
</evidence>
<accession>A0A317EVH9</accession>
<evidence type="ECO:0000313" key="7">
    <source>
        <dbReference type="EMBL" id="PWS29216.1"/>
    </source>
</evidence>
<keyword evidence="2" id="KW-1003">Cell membrane</keyword>
<keyword evidence="5 6" id="KW-0472">Membrane</keyword>
<dbReference type="EMBL" id="QGNZ01000001">
    <property type="protein sequence ID" value="PWS29216.1"/>
    <property type="molecule type" value="Genomic_DNA"/>
</dbReference>
<dbReference type="InterPro" id="IPR050833">
    <property type="entry name" value="Poly_Biosynth_Transport"/>
</dbReference>
<feature type="transmembrane region" description="Helical" evidence="6">
    <location>
        <begin position="330"/>
        <end position="351"/>
    </location>
</feature>
<proteinExistence type="predicted"/>
<feature type="transmembrane region" description="Helical" evidence="6">
    <location>
        <begin position="12"/>
        <end position="33"/>
    </location>
</feature>
<dbReference type="OrthoDB" id="629958at2"/>
<feature type="transmembrane region" description="Helical" evidence="6">
    <location>
        <begin position="81"/>
        <end position="106"/>
    </location>
</feature>
<evidence type="ECO:0000256" key="3">
    <source>
        <dbReference type="ARBA" id="ARBA00022692"/>
    </source>
</evidence>
<evidence type="ECO:0000256" key="2">
    <source>
        <dbReference type="ARBA" id="ARBA00022475"/>
    </source>
</evidence>
<dbReference type="PANTHER" id="PTHR30250">
    <property type="entry name" value="PST FAMILY PREDICTED COLANIC ACID TRANSPORTER"/>
    <property type="match status" value="1"/>
</dbReference>
<evidence type="ECO:0000256" key="5">
    <source>
        <dbReference type="ARBA" id="ARBA00023136"/>
    </source>
</evidence>
<name>A0A317EVH9_9SPHI</name>